<gene>
    <name evidence="1" type="ORF">DC60_08590</name>
</gene>
<dbReference type="Proteomes" id="UP000027443">
    <property type="component" value="Unassembled WGS sequence"/>
</dbReference>
<sequence>MDELSDSTTAVRRLIDASLDDPTINLSVPTMLSLAGREGLRLDTLAELNRGDYHPGVGQAPGTLTYRRGEEVVAVPLSPESELLLSAYFES</sequence>
<reference evidence="1 2" key="1">
    <citation type="submission" date="2014-03" db="EMBL/GenBank/DDBJ databases">
        <title>Genome Sequence of Streptomyces wadayamensis A23 strain, an endophytic actinobacteria from Citrus reticulata.</title>
        <authorList>
            <person name="de Oliveira L.G."/>
            <person name="Tormet G.D."/>
            <person name="Marcon J."/>
            <person name="Samborsky M."/>
            <person name="Araujo W.L."/>
            <person name="de Azevedo J.L."/>
        </authorList>
    </citation>
    <scope>NUCLEOTIDE SEQUENCE [LARGE SCALE GENOMIC DNA]</scope>
    <source>
        <strain evidence="1 2">A23</strain>
    </source>
</reference>
<accession>A0ABR4SAN5</accession>
<comment type="caution">
    <text evidence="1">The sequence shown here is derived from an EMBL/GenBank/DDBJ whole genome shotgun (WGS) entry which is preliminary data.</text>
</comment>
<evidence type="ECO:0000313" key="1">
    <source>
        <dbReference type="EMBL" id="KDR62723.1"/>
    </source>
</evidence>
<dbReference type="RefSeq" id="WP_010644412.1">
    <property type="nucleotide sequence ID" value="NZ_JHDU01000014.1"/>
</dbReference>
<dbReference type="EMBL" id="JHDU01000014">
    <property type="protein sequence ID" value="KDR62723.1"/>
    <property type="molecule type" value="Genomic_DNA"/>
</dbReference>
<evidence type="ECO:0000313" key="2">
    <source>
        <dbReference type="Proteomes" id="UP000027443"/>
    </source>
</evidence>
<name>A0ABR4SAN5_9ACTN</name>
<keyword evidence="2" id="KW-1185">Reference proteome</keyword>
<proteinExistence type="predicted"/>
<organism evidence="1 2">
    <name type="scientific">Streptomyces wadayamensis</name>
    <dbReference type="NCBI Taxonomy" id="141454"/>
    <lineage>
        <taxon>Bacteria</taxon>
        <taxon>Bacillati</taxon>
        <taxon>Actinomycetota</taxon>
        <taxon>Actinomycetes</taxon>
        <taxon>Kitasatosporales</taxon>
        <taxon>Streptomycetaceae</taxon>
        <taxon>Streptomyces</taxon>
    </lineage>
</organism>
<protein>
    <submittedName>
        <fullName evidence="1">Uncharacterized protein</fullName>
    </submittedName>
</protein>